<organism evidence="5 6">
    <name type="scientific">Cryptosporangium phraense</name>
    <dbReference type="NCBI Taxonomy" id="2593070"/>
    <lineage>
        <taxon>Bacteria</taxon>
        <taxon>Bacillati</taxon>
        <taxon>Actinomycetota</taxon>
        <taxon>Actinomycetes</taxon>
        <taxon>Cryptosporangiales</taxon>
        <taxon>Cryptosporangiaceae</taxon>
        <taxon>Cryptosporangium</taxon>
    </lineage>
</organism>
<dbReference type="EMBL" id="VIRS01000022">
    <property type="protein sequence ID" value="TQS41857.1"/>
    <property type="molecule type" value="Genomic_DNA"/>
</dbReference>
<keyword evidence="2" id="KW-0464">Manganese</keyword>
<dbReference type="GO" id="GO:0046872">
    <property type="term" value="F:metal ion binding"/>
    <property type="evidence" value="ECO:0007669"/>
    <property type="project" value="UniProtKB-KW"/>
</dbReference>
<dbReference type="GO" id="GO:0019324">
    <property type="term" value="P:L-lyxose metabolic process"/>
    <property type="evidence" value="ECO:0007669"/>
    <property type="project" value="TreeGrafter"/>
</dbReference>
<keyword evidence="1" id="KW-0479">Metal-binding</keyword>
<evidence type="ECO:0000256" key="2">
    <source>
        <dbReference type="ARBA" id="ARBA00023211"/>
    </source>
</evidence>
<feature type="compositionally biased region" description="Low complexity" evidence="4">
    <location>
        <begin position="1"/>
        <end position="21"/>
    </location>
</feature>
<sequence length="439" mass="45900">MNRFTAPVAEPAEPAEPAAPSEPDRSDPAEATSGRRLLWGVDADAVATLCSMRIEIPSELLRPTGSAFTGHDAVADTAVIHRLTVITPAVGLELPADRVDDAAELAAHAADADIRIGAVVPDVAARPGRPLPLCHPDADLAQRALLTLRRAAALAVDLDARRFVVRLHTGAPYPGAGETQRRLDRLADVLSGVRRQLPASMQLVVEYSVDDPFPVRRATPDWQTASWLAAAAGPGTKVLLDPVPVADEDPELSITTLRAADRLAGLRLGAAGPFALFLAMVDAAEGGVLVRGRRCPVPFALRLPPGERPGIETALRTVAAVQEAAAKAMLLDRAALRAAQAVGDVEAATEVLLTAYETDASPLLTAVRAALGGPADTLAAYRELCRDTHRAVERQRSLLRAALRLGAEPPEVGSDDRIGAGPPGGRVVGAGLWGLRGVG</sequence>
<evidence type="ECO:0000313" key="5">
    <source>
        <dbReference type="EMBL" id="TQS41857.1"/>
    </source>
</evidence>
<dbReference type="PANTHER" id="PTHR30268:SF0">
    <property type="entry name" value="L-RHAMNOSE ISOMERASE"/>
    <property type="match status" value="1"/>
</dbReference>
<protein>
    <submittedName>
        <fullName evidence="5">Uncharacterized protein</fullName>
    </submittedName>
</protein>
<dbReference type="Proteomes" id="UP000317982">
    <property type="component" value="Unassembled WGS sequence"/>
</dbReference>
<dbReference type="AlphaFoldDB" id="A0A545AKJ9"/>
<dbReference type="GO" id="GO:0008740">
    <property type="term" value="F:L-rhamnose isomerase activity"/>
    <property type="evidence" value="ECO:0007669"/>
    <property type="project" value="TreeGrafter"/>
</dbReference>
<dbReference type="PANTHER" id="PTHR30268">
    <property type="entry name" value="L-RHAMNOSE ISOMERASE"/>
    <property type="match status" value="1"/>
</dbReference>
<feature type="region of interest" description="Disordered" evidence="4">
    <location>
        <begin position="1"/>
        <end position="33"/>
    </location>
</feature>
<keyword evidence="3" id="KW-0413">Isomerase</keyword>
<dbReference type="InterPro" id="IPR050337">
    <property type="entry name" value="L-rhamnose_isomerase"/>
</dbReference>
<dbReference type="InterPro" id="IPR036237">
    <property type="entry name" value="Xyl_isomerase-like_sf"/>
</dbReference>
<proteinExistence type="predicted"/>
<evidence type="ECO:0000256" key="3">
    <source>
        <dbReference type="ARBA" id="ARBA00023235"/>
    </source>
</evidence>
<reference evidence="5 6" key="1">
    <citation type="submission" date="2019-07" db="EMBL/GenBank/DDBJ databases">
        <title>Cryptosporangium phraense sp. nov., isolated from plant litter.</title>
        <authorList>
            <person name="Suriyachadkun C."/>
        </authorList>
    </citation>
    <scope>NUCLEOTIDE SEQUENCE [LARGE SCALE GENOMIC DNA]</scope>
    <source>
        <strain evidence="5 6">A-T 5661</strain>
    </source>
</reference>
<dbReference type="OrthoDB" id="5180849at2"/>
<dbReference type="GO" id="GO:0019301">
    <property type="term" value="P:rhamnose catabolic process"/>
    <property type="evidence" value="ECO:0007669"/>
    <property type="project" value="TreeGrafter"/>
</dbReference>
<dbReference type="InParanoid" id="A0A545AKJ9"/>
<evidence type="ECO:0000256" key="1">
    <source>
        <dbReference type="ARBA" id="ARBA00022723"/>
    </source>
</evidence>
<accession>A0A545AKJ9</accession>
<dbReference type="RefSeq" id="WP_142707816.1">
    <property type="nucleotide sequence ID" value="NZ_VIRS01000022.1"/>
</dbReference>
<gene>
    <name evidence="5" type="ORF">FL583_27930</name>
</gene>
<evidence type="ECO:0000256" key="4">
    <source>
        <dbReference type="SAM" id="MobiDB-lite"/>
    </source>
</evidence>
<keyword evidence="6" id="KW-1185">Reference proteome</keyword>
<comment type="caution">
    <text evidence="5">The sequence shown here is derived from an EMBL/GenBank/DDBJ whole genome shotgun (WGS) entry which is preliminary data.</text>
</comment>
<name>A0A545AKJ9_9ACTN</name>
<dbReference type="Gene3D" id="3.20.20.150">
    <property type="entry name" value="Divalent-metal-dependent TIM barrel enzymes"/>
    <property type="match status" value="1"/>
</dbReference>
<dbReference type="SUPFAM" id="SSF51658">
    <property type="entry name" value="Xylose isomerase-like"/>
    <property type="match status" value="1"/>
</dbReference>
<evidence type="ECO:0000313" key="6">
    <source>
        <dbReference type="Proteomes" id="UP000317982"/>
    </source>
</evidence>